<dbReference type="GO" id="GO:0005634">
    <property type="term" value="C:nucleus"/>
    <property type="evidence" value="ECO:0007669"/>
    <property type="project" value="UniProtKB-SubCell"/>
</dbReference>
<dbReference type="Pfam" id="PF12054">
    <property type="entry name" value="DUF3535"/>
    <property type="match status" value="1"/>
</dbReference>
<proteinExistence type="predicted"/>
<keyword evidence="8" id="KW-0539">Nucleus</keyword>
<dbReference type="InterPro" id="IPR027417">
    <property type="entry name" value="P-loop_NTPase"/>
</dbReference>
<dbReference type="SUPFAM" id="SSF48371">
    <property type="entry name" value="ARM repeat"/>
    <property type="match status" value="1"/>
</dbReference>
<keyword evidence="5" id="KW-0347">Helicase</keyword>
<dbReference type="CDD" id="cd18793">
    <property type="entry name" value="SF2_C_SNF"/>
    <property type="match status" value="1"/>
</dbReference>
<dbReference type="GO" id="GO:0004386">
    <property type="term" value="F:helicase activity"/>
    <property type="evidence" value="ECO:0007669"/>
    <property type="project" value="UniProtKB-KW"/>
</dbReference>
<evidence type="ECO:0000256" key="2">
    <source>
        <dbReference type="ARBA" id="ARBA00022737"/>
    </source>
</evidence>
<organism evidence="12 13">
    <name type="scientific">Piptocephalis cylindrospora</name>
    <dbReference type="NCBI Taxonomy" id="1907219"/>
    <lineage>
        <taxon>Eukaryota</taxon>
        <taxon>Fungi</taxon>
        <taxon>Fungi incertae sedis</taxon>
        <taxon>Zoopagomycota</taxon>
        <taxon>Zoopagomycotina</taxon>
        <taxon>Zoopagomycetes</taxon>
        <taxon>Zoopagales</taxon>
        <taxon>Piptocephalidaceae</taxon>
        <taxon>Piptocephalis</taxon>
    </lineage>
</organism>
<evidence type="ECO:0000256" key="8">
    <source>
        <dbReference type="ARBA" id="ARBA00023242"/>
    </source>
</evidence>
<evidence type="ECO:0000259" key="11">
    <source>
        <dbReference type="PROSITE" id="PS51194"/>
    </source>
</evidence>
<feature type="compositionally biased region" description="Gly residues" evidence="9">
    <location>
        <begin position="237"/>
        <end position="246"/>
    </location>
</feature>
<dbReference type="InterPro" id="IPR038718">
    <property type="entry name" value="SNF2-like_sf"/>
</dbReference>
<name>A0A4P9YAD1_9FUNG</name>
<feature type="compositionally biased region" description="Low complexity" evidence="9">
    <location>
        <begin position="154"/>
        <end position="178"/>
    </location>
</feature>
<dbReference type="InterPro" id="IPR044972">
    <property type="entry name" value="Mot1"/>
</dbReference>
<evidence type="ECO:0000256" key="9">
    <source>
        <dbReference type="SAM" id="MobiDB-lite"/>
    </source>
</evidence>
<dbReference type="SMART" id="SM00490">
    <property type="entry name" value="HELICc"/>
    <property type="match status" value="1"/>
</dbReference>
<dbReference type="InterPro" id="IPR044078">
    <property type="entry name" value="Mot1_ATP-bd"/>
</dbReference>
<dbReference type="PROSITE" id="PS51192">
    <property type="entry name" value="HELICASE_ATP_BIND_1"/>
    <property type="match status" value="1"/>
</dbReference>
<dbReference type="PANTHER" id="PTHR36498">
    <property type="entry name" value="TATA-BINDING PROTEIN-ASSOCIATED FACTOR 172"/>
    <property type="match status" value="1"/>
</dbReference>
<evidence type="ECO:0000256" key="1">
    <source>
        <dbReference type="ARBA" id="ARBA00004123"/>
    </source>
</evidence>
<dbReference type="Gene3D" id="3.40.50.300">
    <property type="entry name" value="P-loop containing nucleotide triphosphate hydrolases"/>
    <property type="match status" value="1"/>
</dbReference>
<evidence type="ECO:0000256" key="3">
    <source>
        <dbReference type="ARBA" id="ARBA00022741"/>
    </source>
</evidence>
<dbReference type="InterPro" id="IPR011989">
    <property type="entry name" value="ARM-like"/>
</dbReference>
<evidence type="ECO:0000256" key="6">
    <source>
        <dbReference type="ARBA" id="ARBA00022840"/>
    </source>
</evidence>
<evidence type="ECO:0000313" key="12">
    <source>
        <dbReference type="EMBL" id="RKP15030.1"/>
    </source>
</evidence>
<feature type="compositionally biased region" description="Basic and acidic residues" evidence="9">
    <location>
        <begin position="196"/>
        <end position="207"/>
    </location>
</feature>
<protein>
    <submittedName>
        <fullName evidence="12">SNF2 family N-terminal domain-containing protein</fullName>
    </submittedName>
</protein>
<dbReference type="CDD" id="cd17999">
    <property type="entry name" value="DEXHc_Mot1"/>
    <property type="match status" value="1"/>
</dbReference>
<dbReference type="InterPro" id="IPR000330">
    <property type="entry name" value="SNF2_N"/>
</dbReference>
<keyword evidence="6" id="KW-0067">ATP-binding</keyword>
<dbReference type="InterPro" id="IPR022707">
    <property type="entry name" value="Mot1_central_dom"/>
</dbReference>
<feature type="compositionally biased region" description="Basic residues" evidence="9">
    <location>
        <begin position="208"/>
        <end position="222"/>
    </location>
</feature>
<keyword evidence="4" id="KW-0378">Hydrolase</keyword>
<evidence type="ECO:0000256" key="7">
    <source>
        <dbReference type="ARBA" id="ARBA00023125"/>
    </source>
</evidence>
<evidence type="ECO:0000256" key="5">
    <source>
        <dbReference type="ARBA" id="ARBA00022806"/>
    </source>
</evidence>
<dbReference type="FunFam" id="3.40.50.300:FF:001793">
    <property type="entry name" value="TATA-binding protein-associated factor"/>
    <property type="match status" value="1"/>
</dbReference>
<dbReference type="Proteomes" id="UP000267251">
    <property type="component" value="Unassembled WGS sequence"/>
</dbReference>
<keyword evidence="13" id="KW-1185">Reference proteome</keyword>
<dbReference type="SMART" id="SM00487">
    <property type="entry name" value="DEXDc"/>
    <property type="match status" value="1"/>
</dbReference>
<feature type="compositionally biased region" description="Basic and acidic residues" evidence="9">
    <location>
        <begin position="223"/>
        <end position="234"/>
    </location>
</feature>
<sequence>MTRRTAAKQLGELQRKRPEDLGTLLARILPYLGSSSWETRTAAGFALEEVVGAVPTYQPSSLDVKGIKEEGDSHPLEISPSPSTGDLLSFQTIDIREVLDHGKPLLASVGKEFDVNWAEMTSSERLAMQRKNLQKTLGVSGQFMDGLVDEKDLSTAGSTGASSSSNPSSRSSPSSPSAMFSMGQELSAEKEEVEEDFSHLSKRELNALKRKRKLHGKSRSKMRALEGTREEAAKRTGAGGEAGQGGEKMSSEEKKLAQIQEATSLTSERQWPFAALCDRLLLGIFSPSWEDRHGFGLGLRALFKKHAETMGLRDDLSPEANDQAHVRAMEDAALRLLCLLVLDRFGDYVSDQVITPTREVGAQALGALIHQASPEMADRVFVQIIWLIQQHSRGQGAPNNSASSTTAPSPIPPVVWQVRHAGLLALKYIVAVRSDCVLKWAEMGLLDAVMIGLEDRMDDVKAIAASVLLPILHICIEAPSSVVKLGGIARVLWDSLREARDDLASSVGDAMELLSKVMSYPQVLSEWREISVRDQGTTLGDLFPVLFPFFRHPVTNVRIAVLQCVMTFLNTMDVAVDERLYRLLYQNILLETDEQVSKLSIQAWEQLIHGLSKPMSALKSFLPSWLSLTTLPIGYPFPLDHLYRSDLTEGRAGGSQWHDIDKAMIYQDISLIGRDQIMKNRIFASQAFGQLMVAWPLQDWEETFSSLITQCLNHPLALHQELIAIILDTYLSSAKTKDIKVEAIPSSIVTWTAQIIKAVDGADKSESVAWHGGMGAEAYHELFPLKQQASYLAHEALRTYHEDTGKTLESLQEAVQRMLTQAGHLTLAQMQQWVKQMDEAIASMKRPGRSLKDTKEAVKKLRTFVEQTYTTQMENLEGGVHAAFAGVIVNSGSLPSKTGPLIRALMVSIKTERMELLQERSARSLAALMRTSNKAQANGKLIKNLCSFLCANPKIVPIHQGDKEDAAYELTRVLQVDLGTDASQSKGAAKASMPTINAEEAAEKEAGMSILTRGAQHALHAISYAYGPELLEALSPLHERIVSPMQHVTSGAMNMSEASSGQIQEIVDALFLIEFLISPLDSKPRQTLLALLPDLLRYFIPCSLAIIRYMTGRAVVACAMVSLAPTLKVVVEEIIPTLTNVSSVYQRRGAISLLYVLIEKLDLRILPYAMFMMMPVLQRMSDMDEVVRPIANLAFAQLLRLIPLEAGIEDPEGFSLEQVKQREEERRFMEQLVGTSKVETFSIPIQVNATLRSYQVEGVSWLAFLNRYSLHGILCDDMGLGKTLQTICMVASDHHKRFIIRKERPGDPKGRHLPSLIICPPTLTGHWEQELGTYVNGLRVLVYAGPPSVRAALAKNVGEYDVIVASYEIIRNDIDRLGGMKRAWNYCVLDEGHIIKNARTKTTLAVKQIQAEHRLILSGTPIQNNVIELYSLFDFLMPGFLGTEKQFHLKYGRPISQSRDAKSSSKDQEAGAMALEALHRQVLPFLLRRMKEDVLDDLPPKIIQDYYCDLSGIQRKLYEEFSKSQAAHQVKQEIQHGKGGEDKGKNQGQAMHIFQALQYLRKVCSHPLLAAIPGHPGYEEVMKGRGSLEGAPKLQALRQLLLDCGIGVGRVNSDGSEAGSDLEGESFSSHRVLIFCQLRSMLDLIQEELFAQHMPSVTYLRLDGAVEARQRHSIVQTFNADPSIDVLLLTTSVGGLGLNLTSADTVIFVEHDWNPMKDLQAMDRAHRLGQKRVVNVYRLITRGTLEEKIMGLQKFKLNVANSVVNQQNASLESMNTNQLVDLFSVSTTQEPGKNRAVDEAGMEDDSTAGLGGAAKGVIEDLEALWEDDQYAEEFNLDSYVESLKRG</sequence>
<dbReference type="Pfam" id="PF00271">
    <property type="entry name" value="Helicase_C"/>
    <property type="match status" value="1"/>
</dbReference>
<feature type="region of interest" description="Disordered" evidence="9">
    <location>
        <begin position="1790"/>
        <end position="1811"/>
    </location>
</feature>
<evidence type="ECO:0000259" key="10">
    <source>
        <dbReference type="PROSITE" id="PS51192"/>
    </source>
</evidence>
<evidence type="ECO:0000256" key="4">
    <source>
        <dbReference type="ARBA" id="ARBA00022801"/>
    </source>
</evidence>
<keyword evidence="7" id="KW-0238">DNA-binding</keyword>
<keyword evidence="2" id="KW-0677">Repeat</keyword>
<reference evidence="13" key="1">
    <citation type="journal article" date="2018" name="Nat. Microbiol.">
        <title>Leveraging single-cell genomics to expand the fungal tree of life.</title>
        <authorList>
            <person name="Ahrendt S.R."/>
            <person name="Quandt C.A."/>
            <person name="Ciobanu D."/>
            <person name="Clum A."/>
            <person name="Salamov A."/>
            <person name="Andreopoulos B."/>
            <person name="Cheng J.F."/>
            <person name="Woyke T."/>
            <person name="Pelin A."/>
            <person name="Henrissat B."/>
            <person name="Reynolds N.K."/>
            <person name="Benny G.L."/>
            <person name="Smith M.E."/>
            <person name="James T.Y."/>
            <person name="Grigoriev I.V."/>
        </authorList>
    </citation>
    <scope>NUCLEOTIDE SEQUENCE [LARGE SCALE GENOMIC DNA]</scope>
</reference>
<feature type="region of interest" description="Disordered" evidence="9">
    <location>
        <begin position="152"/>
        <end position="255"/>
    </location>
</feature>
<dbReference type="Gene3D" id="1.25.10.10">
    <property type="entry name" value="Leucine-rich Repeat Variant"/>
    <property type="match status" value="1"/>
</dbReference>
<keyword evidence="3" id="KW-0547">Nucleotide-binding</keyword>
<dbReference type="InterPro" id="IPR014001">
    <property type="entry name" value="Helicase_ATP-bd"/>
</dbReference>
<dbReference type="GO" id="GO:0005524">
    <property type="term" value="F:ATP binding"/>
    <property type="evidence" value="ECO:0007669"/>
    <property type="project" value="UniProtKB-KW"/>
</dbReference>
<evidence type="ECO:0000313" key="13">
    <source>
        <dbReference type="Proteomes" id="UP000267251"/>
    </source>
</evidence>
<gene>
    <name evidence="12" type="ORF">BJ684DRAFT_14687</name>
</gene>
<dbReference type="Gene3D" id="3.40.50.10810">
    <property type="entry name" value="Tandem AAA-ATPase domain"/>
    <property type="match status" value="1"/>
</dbReference>
<dbReference type="PROSITE" id="PS51194">
    <property type="entry name" value="HELICASE_CTER"/>
    <property type="match status" value="1"/>
</dbReference>
<dbReference type="GO" id="GO:0003677">
    <property type="term" value="F:DNA binding"/>
    <property type="evidence" value="ECO:0007669"/>
    <property type="project" value="UniProtKB-KW"/>
</dbReference>
<accession>A0A4P9YAD1</accession>
<feature type="domain" description="Helicase ATP-binding" evidence="10">
    <location>
        <begin position="1263"/>
        <end position="1439"/>
    </location>
</feature>
<dbReference type="GO" id="GO:0016887">
    <property type="term" value="F:ATP hydrolysis activity"/>
    <property type="evidence" value="ECO:0007669"/>
    <property type="project" value="InterPro"/>
</dbReference>
<dbReference type="PANTHER" id="PTHR36498:SF1">
    <property type="entry name" value="TATA-BINDING PROTEIN-ASSOCIATED FACTOR 172"/>
    <property type="match status" value="1"/>
</dbReference>
<dbReference type="InterPro" id="IPR001650">
    <property type="entry name" value="Helicase_C-like"/>
</dbReference>
<dbReference type="SUPFAM" id="SSF52540">
    <property type="entry name" value="P-loop containing nucleoside triphosphate hydrolases"/>
    <property type="match status" value="2"/>
</dbReference>
<dbReference type="FunFam" id="3.40.50.10810:FF:000042">
    <property type="entry name" value="SNF2 family helicase-like protein"/>
    <property type="match status" value="1"/>
</dbReference>
<dbReference type="Pfam" id="PF00176">
    <property type="entry name" value="SNF2-rel_dom"/>
    <property type="match status" value="1"/>
</dbReference>
<comment type="subcellular location">
    <subcellularLocation>
        <location evidence="1">Nucleus</location>
    </subcellularLocation>
</comment>
<dbReference type="InterPro" id="IPR049730">
    <property type="entry name" value="SNF2/RAD54-like_C"/>
</dbReference>
<dbReference type="OrthoDB" id="10252227at2759"/>
<dbReference type="InterPro" id="IPR016024">
    <property type="entry name" value="ARM-type_fold"/>
</dbReference>
<dbReference type="GO" id="GO:0017025">
    <property type="term" value="F:TBP-class protein binding"/>
    <property type="evidence" value="ECO:0007669"/>
    <property type="project" value="InterPro"/>
</dbReference>
<feature type="domain" description="Helicase C-terminal" evidence="11">
    <location>
        <begin position="1614"/>
        <end position="1775"/>
    </location>
</feature>
<dbReference type="EMBL" id="KZ987765">
    <property type="protein sequence ID" value="RKP15030.1"/>
    <property type="molecule type" value="Genomic_DNA"/>
</dbReference>